<dbReference type="GO" id="GO:0015074">
    <property type="term" value="P:DNA integration"/>
    <property type="evidence" value="ECO:0007669"/>
    <property type="project" value="InterPro"/>
</dbReference>
<dbReference type="Pfam" id="PF00665">
    <property type="entry name" value="rve"/>
    <property type="match status" value="1"/>
</dbReference>
<dbReference type="Gene3D" id="3.30.420.10">
    <property type="entry name" value="Ribonuclease H-like superfamily/Ribonuclease H"/>
    <property type="match status" value="1"/>
</dbReference>
<dbReference type="PANTHER" id="PTHR37984">
    <property type="entry name" value="PROTEIN CBG26694"/>
    <property type="match status" value="1"/>
</dbReference>
<name>A0A9P6GY14_9MICR</name>
<feature type="non-terminal residue" evidence="3">
    <location>
        <position position="1"/>
    </location>
</feature>
<organism evidence="3 4">
    <name type="scientific">Nosema granulosis</name>
    <dbReference type="NCBI Taxonomy" id="83296"/>
    <lineage>
        <taxon>Eukaryota</taxon>
        <taxon>Fungi</taxon>
        <taxon>Fungi incertae sedis</taxon>
        <taxon>Microsporidia</taxon>
        <taxon>Nosematidae</taxon>
        <taxon>Nosema</taxon>
    </lineage>
</organism>
<dbReference type="GO" id="GO:0005634">
    <property type="term" value="C:nucleus"/>
    <property type="evidence" value="ECO:0007669"/>
    <property type="project" value="UniProtKB-ARBA"/>
</dbReference>
<feature type="compositionally biased region" description="Basic and acidic residues" evidence="1">
    <location>
        <begin position="274"/>
        <end position="297"/>
    </location>
</feature>
<evidence type="ECO:0000313" key="4">
    <source>
        <dbReference type="Proteomes" id="UP000740883"/>
    </source>
</evidence>
<dbReference type="GO" id="GO:0003676">
    <property type="term" value="F:nucleic acid binding"/>
    <property type="evidence" value="ECO:0007669"/>
    <property type="project" value="InterPro"/>
</dbReference>
<feature type="region of interest" description="Disordered" evidence="1">
    <location>
        <begin position="269"/>
        <end position="297"/>
    </location>
</feature>
<accession>A0A9P6GY14</accession>
<evidence type="ECO:0000259" key="2">
    <source>
        <dbReference type="PROSITE" id="PS50994"/>
    </source>
</evidence>
<dbReference type="InterPro" id="IPR050951">
    <property type="entry name" value="Retrovirus_Pol_polyprotein"/>
</dbReference>
<dbReference type="InterPro" id="IPR012337">
    <property type="entry name" value="RNaseH-like_sf"/>
</dbReference>
<feature type="domain" description="Integrase catalytic" evidence="2">
    <location>
        <begin position="91"/>
        <end position="257"/>
    </location>
</feature>
<comment type="caution">
    <text evidence="3">The sequence shown here is derived from an EMBL/GenBank/DDBJ whole genome shotgun (WGS) entry which is preliminary data.</text>
</comment>
<dbReference type="EMBL" id="SBJO01001018">
    <property type="protein sequence ID" value="KAF9752786.1"/>
    <property type="molecule type" value="Genomic_DNA"/>
</dbReference>
<dbReference type="InterPro" id="IPR036397">
    <property type="entry name" value="RNaseH_sf"/>
</dbReference>
<dbReference type="AlphaFoldDB" id="A0A9P6GY14"/>
<reference evidence="3 4" key="1">
    <citation type="journal article" date="2020" name="Genome Biol. Evol.">
        <title>Comparative genomics of strictly vertically transmitted, feminizing microsporidia endosymbionts of amphipod crustaceans.</title>
        <authorList>
            <person name="Cormier A."/>
            <person name="Chebbi M.A."/>
            <person name="Giraud I."/>
            <person name="Wattier R."/>
            <person name="Teixeira M."/>
            <person name="Gilbert C."/>
            <person name="Rigaud T."/>
            <person name="Cordaux R."/>
        </authorList>
    </citation>
    <scope>NUCLEOTIDE SEQUENCE [LARGE SCALE GENOMIC DNA]</scope>
    <source>
        <strain evidence="3 4">Ou3-Ou53</strain>
    </source>
</reference>
<sequence>ELFSLVKDKLFYNSSDLSKAKVFTGEQEEEMKIEVENLHASTHYGQKKMEEMCSKMYFSVPRRIVRQVVNACLKCTQALPFKQPCSLKHVTTERTFERFQMDLVDLSKYEKENEGYKWIMTVLDCHSKFAFAAPLKSKSADEVTKAFKKIVYMFGPPEILHTDNGLEFKNKTLDDLCASLGIRRVYGKPRHPQSQGQIERFNQTLTRYLSKHLYNSEEPNSINKDWVSILEQKVYEYNTSVHSANKKSPFQMMFRRNGYNDLSNILKDDDVEEPKETEQEGEPIDDREKHLETDEKKHRAEYLDRMDKSYAKRVKKEIITKGDIVLTKIDYDNNPKTIKKNLIPTTKLLLKSSLF</sequence>
<dbReference type="InterPro" id="IPR001584">
    <property type="entry name" value="Integrase_cat-core"/>
</dbReference>
<evidence type="ECO:0000313" key="3">
    <source>
        <dbReference type="EMBL" id="KAF9752786.1"/>
    </source>
</evidence>
<dbReference type="SUPFAM" id="SSF53098">
    <property type="entry name" value="Ribonuclease H-like"/>
    <property type="match status" value="1"/>
</dbReference>
<proteinExistence type="predicted"/>
<protein>
    <submittedName>
        <fullName evidence="3">Pro-Pol polyprotein</fullName>
    </submittedName>
</protein>
<dbReference type="PANTHER" id="PTHR37984:SF5">
    <property type="entry name" value="PROTEIN NYNRIN-LIKE"/>
    <property type="match status" value="1"/>
</dbReference>
<dbReference type="Gene3D" id="1.10.340.70">
    <property type="match status" value="1"/>
</dbReference>
<dbReference type="PROSITE" id="PS50994">
    <property type="entry name" value="INTEGRASE"/>
    <property type="match status" value="1"/>
</dbReference>
<dbReference type="Proteomes" id="UP000740883">
    <property type="component" value="Unassembled WGS sequence"/>
</dbReference>
<gene>
    <name evidence="3" type="primary">pol_162</name>
    <name evidence="3" type="ORF">NGRA_3406</name>
</gene>
<dbReference type="OrthoDB" id="2499658at2759"/>
<evidence type="ECO:0000256" key="1">
    <source>
        <dbReference type="SAM" id="MobiDB-lite"/>
    </source>
</evidence>
<keyword evidence="4" id="KW-1185">Reference proteome</keyword>